<organism evidence="11 12">
    <name type="scientific">Flavobacterium succinicans</name>
    <dbReference type="NCBI Taxonomy" id="29536"/>
    <lineage>
        <taxon>Bacteria</taxon>
        <taxon>Pseudomonadati</taxon>
        <taxon>Bacteroidota</taxon>
        <taxon>Flavobacteriia</taxon>
        <taxon>Flavobacteriales</taxon>
        <taxon>Flavobacteriaceae</taxon>
        <taxon>Flavobacterium</taxon>
    </lineage>
</organism>
<dbReference type="Gene3D" id="1.10.3720.10">
    <property type="entry name" value="MetI-like"/>
    <property type="match status" value="1"/>
</dbReference>
<evidence type="ECO:0000256" key="4">
    <source>
        <dbReference type="ARBA" id="ARBA00022448"/>
    </source>
</evidence>
<feature type="transmembrane region" description="Helical" evidence="9">
    <location>
        <begin position="283"/>
        <end position="305"/>
    </location>
</feature>
<dbReference type="InterPro" id="IPR005672">
    <property type="entry name" value="Phosphate_PstA"/>
</dbReference>
<dbReference type="GO" id="GO:0005315">
    <property type="term" value="F:phosphate transmembrane transporter activity"/>
    <property type="evidence" value="ECO:0007669"/>
    <property type="project" value="InterPro"/>
</dbReference>
<dbReference type="PANTHER" id="PTHR43470:SF3">
    <property type="entry name" value="PHOSPHATE TRANSPORT SYSTEM PERMEASE PROTEIN PSTA-RELATED"/>
    <property type="match status" value="1"/>
</dbReference>
<dbReference type="PANTHER" id="PTHR43470">
    <property type="entry name" value="PHOSPHATE TRANSPORT SYSTEM PERMEASE PROTEIN PSTA-RELATED"/>
    <property type="match status" value="1"/>
</dbReference>
<dbReference type="Proteomes" id="UP000182961">
    <property type="component" value="Unassembled WGS sequence"/>
</dbReference>
<evidence type="ECO:0000256" key="5">
    <source>
        <dbReference type="ARBA" id="ARBA00022475"/>
    </source>
</evidence>
<feature type="transmembrane region" description="Helical" evidence="9">
    <location>
        <begin position="165"/>
        <end position="184"/>
    </location>
</feature>
<feature type="domain" description="ABC transmembrane type-1" evidence="10">
    <location>
        <begin position="79"/>
        <end position="302"/>
    </location>
</feature>
<sequence length="315" mass="33497">METSNTSDGLSFFSSNAQNEGLKGRTIVGITQLAVFLIIAILAVILGIIIYEGRSKFSWEFITSFPTNGMTEGGILPAIIGTFILVVVMSIAAVPFGTITALYLTEYASEDSKIAAAVRFSIRTLAVVPSIIFGLFGLGFFIQFVGAGADTVFNGGALRWGQPNILWAGLTMSLLTLPVIIVSVEEALKTIPRELREASLALGATKWETIKNVVLPGSISGIMTGTILAVSRGAGEVAPILFTGAAYYLASLPGSLSDQFMNLGYHIYIMSTQSSDVDKTMPIQFATTLVLLLLTLSLNLVAVLIRSRIRSSAKG</sequence>
<evidence type="ECO:0000256" key="3">
    <source>
        <dbReference type="ARBA" id="ARBA00016864"/>
    </source>
</evidence>
<feature type="transmembrane region" description="Helical" evidence="9">
    <location>
        <begin position="33"/>
        <end position="51"/>
    </location>
</feature>
<dbReference type="PROSITE" id="PS50928">
    <property type="entry name" value="ABC_TM1"/>
    <property type="match status" value="1"/>
</dbReference>
<dbReference type="eggNOG" id="COG0581">
    <property type="taxonomic scope" value="Bacteria"/>
</dbReference>
<dbReference type="RefSeq" id="WP_024981904.1">
    <property type="nucleotide sequence ID" value="NZ_CBCRUM010000014.1"/>
</dbReference>
<name>A0A1I4VPZ4_9FLAO</name>
<dbReference type="GO" id="GO:0035435">
    <property type="term" value="P:phosphate ion transmembrane transport"/>
    <property type="evidence" value="ECO:0007669"/>
    <property type="project" value="InterPro"/>
</dbReference>
<accession>A0A1I4VPZ4</accession>
<evidence type="ECO:0000259" key="10">
    <source>
        <dbReference type="PROSITE" id="PS50928"/>
    </source>
</evidence>
<keyword evidence="5 9" id="KW-1003">Cell membrane</keyword>
<dbReference type="InterPro" id="IPR035906">
    <property type="entry name" value="MetI-like_sf"/>
</dbReference>
<evidence type="ECO:0000256" key="9">
    <source>
        <dbReference type="RuleBase" id="RU363043"/>
    </source>
</evidence>
<evidence type="ECO:0000256" key="7">
    <source>
        <dbReference type="ARBA" id="ARBA00022989"/>
    </source>
</evidence>
<feature type="transmembrane region" description="Helical" evidence="9">
    <location>
        <begin position="125"/>
        <end position="145"/>
    </location>
</feature>
<dbReference type="NCBIfam" id="TIGR00974">
    <property type="entry name" value="3a0107s02c"/>
    <property type="match status" value="1"/>
</dbReference>
<dbReference type="AlphaFoldDB" id="A0A1I4VPZ4"/>
<feature type="transmembrane region" description="Helical" evidence="9">
    <location>
        <begin position="233"/>
        <end position="250"/>
    </location>
</feature>
<dbReference type="InterPro" id="IPR000515">
    <property type="entry name" value="MetI-like"/>
</dbReference>
<keyword evidence="4" id="KW-0813">Transport</keyword>
<comment type="similarity">
    <text evidence="2 9">Belongs to the binding-protein-dependent transport system permease family. CysTW subfamily.</text>
</comment>
<proteinExistence type="inferred from homology"/>
<keyword evidence="7 9" id="KW-1133">Transmembrane helix</keyword>
<reference evidence="12" key="1">
    <citation type="submission" date="2016-10" db="EMBL/GenBank/DDBJ databases">
        <authorList>
            <person name="Varghese N."/>
            <person name="Submissions S."/>
        </authorList>
    </citation>
    <scope>NUCLEOTIDE SEQUENCE [LARGE SCALE GENOMIC DNA]</scope>
    <source>
        <strain evidence="12">DSM 4002</strain>
    </source>
</reference>
<evidence type="ECO:0000256" key="1">
    <source>
        <dbReference type="ARBA" id="ARBA00004651"/>
    </source>
</evidence>
<evidence type="ECO:0000256" key="2">
    <source>
        <dbReference type="ARBA" id="ARBA00007069"/>
    </source>
</evidence>
<gene>
    <name evidence="11" type="ORF">SAMN05444143_105104</name>
</gene>
<dbReference type="Pfam" id="PF00528">
    <property type="entry name" value="BPD_transp_1"/>
    <property type="match status" value="1"/>
</dbReference>
<evidence type="ECO:0000256" key="8">
    <source>
        <dbReference type="ARBA" id="ARBA00023136"/>
    </source>
</evidence>
<protein>
    <recommendedName>
        <fullName evidence="3 9">Phosphate transport system permease protein PstA</fullName>
    </recommendedName>
</protein>
<evidence type="ECO:0000256" key="6">
    <source>
        <dbReference type="ARBA" id="ARBA00022692"/>
    </source>
</evidence>
<dbReference type="CDD" id="cd06261">
    <property type="entry name" value="TM_PBP2"/>
    <property type="match status" value="1"/>
</dbReference>
<feature type="transmembrane region" description="Helical" evidence="9">
    <location>
        <begin position="75"/>
        <end position="104"/>
    </location>
</feature>
<comment type="subcellular location">
    <subcellularLocation>
        <location evidence="1 9">Cell membrane</location>
        <topology evidence="1 9">Multi-pass membrane protein</topology>
    </subcellularLocation>
</comment>
<dbReference type="SUPFAM" id="SSF161098">
    <property type="entry name" value="MetI-like"/>
    <property type="match status" value="1"/>
</dbReference>
<dbReference type="GO" id="GO:0005886">
    <property type="term" value="C:plasma membrane"/>
    <property type="evidence" value="ECO:0007669"/>
    <property type="project" value="UniProtKB-SubCell"/>
</dbReference>
<dbReference type="EMBL" id="FOUT01000005">
    <property type="protein sequence ID" value="SFN03213.1"/>
    <property type="molecule type" value="Genomic_DNA"/>
</dbReference>
<keyword evidence="12" id="KW-1185">Reference proteome</keyword>
<evidence type="ECO:0000313" key="12">
    <source>
        <dbReference type="Proteomes" id="UP000182961"/>
    </source>
</evidence>
<keyword evidence="6 9" id="KW-0812">Transmembrane</keyword>
<evidence type="ECO:0000313" key="11">
    <source>
        <dbReference type="EMBL" id="SFN03213.1"/>
    </source>
</evidence>
<keyword evidence="8 9" id="KW-0472">Membrane</keyword>